<reference evidence="1 2" key="1">
    <citation type="submission" date="2024-02" db="EMBL/GenBank/DDBJ databases">
        <title>Bacterial strain from lacustrine sediment.</title>
        <authorList>
            <person name="Petit C."/>
            <person name="Fadhlaoui K."/>
        </authorList>
    </citation>
    <scope>NUCLEOTIDE SEQUENCE [LARGE SCALE GENOMIC DNA]</scope>
    <source>
        <strain evidence="1 2">IPX-CK</strain>
    </source>
</reference>
<name>A0ABZ3EV65_9FIRM</name>
<protein>
    <recommendedName>
        <fullName evidence="3">SH3 domain-containing protein</fullName>
    </recommendedName>
</protein>
<dbReference type="EMBL" id="CP146256">
    <property type="protein sequence ID" value="XAH74133.1"/>
    <property type="molecule type" value="Genomic_DNA"/>
</dbReference>
<organism evidence="1 2">
    <name type="scientific">Kineothrix sedimenti</name>
    <dbReference type="NCBI Taxonomy" id="3123317"/>
    <lineage>
        <taxon>Bacteria</taxon>
        <taxon>Bacillati</taxon>
        <taxon>Bacillota</taxon>
        <taxon>Clostridia</taxon>
        <taxon>Lachnospirales</taxon>
        <taxon>Lachnospiraceae</taxon>
        <taxon>Kineothrix</taxon>
    </lineage>
</organism>
<keyword evidence="2" id="KW-1185">Reference proteome</keyword>
<sequence>MIKHFKNKTLAGAFALIMGAIILIAPLTTYAANFNQYATVGGDGVRLRKTPSFNGTILELMYKGEGIWIDSEYSDNYWVHVKRVKTNTIGYMGYDLYDHQ</sequence>
<evidence type="ECO:0000313" key="1">
    <source>
        <dbReference type="EMBL" id="XAH74133.1"/>
    </source>
</evidence>
<gene>
    <name evidence="1" type="ORF">V6984_21970</name>
</gene>
<dbReference type="RefSeq" id="WP_342757727.1">
    <property type="nucleotide sequence ID" value="NZ_CP146256.1"/>
</dbReference>
<proteinExistence type="predicted"/>
<dbReference type="Gene3D" id="2.30.30.40">
    <property type="entry name" value="SH3 Domains"/>
    <property type="match status" value="1"/>
</dbReference>
<dbReference type="Proteomes" id="UP001451571">
    <property type="component" value="Chromosome"/>
</dbReference>
<evidence type="ECO:0008006" key="3">
    <source>
        <dbReference type="Google" id="ProtNLM"/>
    </source>
</evidence>
<accession>A0ABZ3EV65</accession>
<evidence type="ECO:0000313" key="2">
    <source>
        <dbReference type="Proteomes" id="UP001451571"/>
    </source>
</evidence>